<evidence type="ECO:0000313" key="3">
    <source>
        <dbReference type="EMBL" id="WPJ97334.1"/>
    </source>
</evidence>
<dbReference type="Proteomes" id="UP001324993">
    <property type="component" value="Chromosome"/>
</dbReference>
<evidence type="ECO:0000313" key="4">
    <source>
        <dbReference type="Proteomes" id="UP001324993"/>
    </source>
</evidence>
<keyword evidence="2" id="KW-0663">Pyridoxal phosphate</keyword>
<dbReference type="PIRSF" id="PIRSF000390">
    <property type="entry name" value="PLP_StrS"/>
    <property type="match status" value="1"/>
</dbReference>
<dbReference type="Gene3D" id="3.40.640.10">
    <property type="entry name" value="Type I PLP-dependent aspartate aminotransferase-like (Major domain)"/>
    <property type="match status" value="1"/>
</dbReference>
<dbReference type="Pfam" id="PF01041">
    <property type="entry name" value="DegT_DnrJ_EryC1"/>
    <property type="match status" value="1"/>
</dbReference>
<dbReference type="SUPFAM" id="SSF53383">
    <property type="entry name" value="PLP-dependent transferases"/>
    <property type="match status" value="1"/>
</dbReference>
<protein>
    <submittedName>
        <fullName evidence="3">UDP-4-amino-4, 6-dideoxy-N-acetyl-beta-L-altrosamine transaminase</fullName>
        <ecNumber evidence="3">2.6.1.92</ecNumber>
    </submittedName>
</protein>
<dbReference type="NCBIfam" id="TIGR03588">
    <property type="entry name" value="PseC"/>
    <property type="match status" value="1"/>
</dbReference>
<dbReference type="PANTHER" id="PTHR30244">
    <property type="entry name" value="TRANSAMINASE"/>
    <property type="match status" value="1"/>
</dbReference>
<evidence type="ECO:0000256" key="2">
    <source>
        <dbReference type="RuleBase" id="RU004508"/>
    </source>
</evidence>
<dbReference type="CDD" id="cd00616">
    <property type="entry name" value="AHBA_syn"/>
    <property type="match status" value="1"/>
</dbReference>
<accession>A0ABZ0RM88</accession>
<keyword evidence="3" id="KW-0032">Aminotransferase</keyword>
<dbReference type="InterPro" id="IPR015424">
    <property type="entry name" value="PyrdxlP-dep_Trfase"/>
</dbReference>
<reference evidence="3 4" key="1">
    <citation type="submission" date="2023-11" db="EMBL/GenBank/DDBJ databases">
        <title>Coraliomargarita sp. nov., isolated from marine algae.</title>
        <authorList>
            <person name="Lee J.K."/>
            <person name="Baek J.H."/>
            <person name="Kim J.M."/>
            <person name="Choi D.G."/>
            <person name="Jeon C.O."/>
        </authorList>
    </citation>
    <scope>NUCLEOTIDE SEQUENCE [LARGE SCALE GENOMIC DNA]</scope>
    <source>
        <strain evidence="3 4">J2-16</strain>
    </source>
</reference>
<dbReference type="Gene3D" id="3.90.1150.10">
    <property type="entry name" value="Aspartate Aminotransferase, domain 1"/>
    <property type="match status" value="1"/>
</dbReference>
<dbReference type="EC" id="2.6.1.92" evidence="3"/>
<dbReference type="RefSeq" id="WP_319834178.1">
    <property type="nucleotide sequence ID" value="NZ_CP138858.1"/>
</dbReference>
<dbReference type="EMBL" id="CP138858">
    <property type="protein sequence ID" value="WPJ97334.1"/>
    <property type="molecule type" value="Genomic_DNA"/>
</dbReference>
<dbReference type="InterPro" id="IPR020026">
    <property type="entry name" value="PseC"/>
</dbReference>
<dbReference type="GO" id="GO:0008483">
    <property type="term" value="F:transaminase activity"/>
    <property type="evidence" value="ECO:0007669"/>
    <property type="project" value="UniProtKB-KW"/>
</dbReference>
<keyword evidence="3" id="KW-0808">Transferase</keyword>
<dbReference type="PANTHER" id="PTHR30244:SF34">
    <property type="entry name" value="DTDP-4-AMINO-4,6-DIDEOXYGALACTOSE TRANSAMINASE"/>
    <property type="match status" value="1"/>
</dbReference>
<keyword evidence="4" id="KW-1185">Reference proteome</keyword>
<sequence>MIPYGKQTIDEDDIAAVVAALKSDFLTCGPEIDAFEQEFAAMVGAKHAVVVCNATAALHLAMLVADVGVGDRVVTSPNTFLSSANCAAFVGAIPDFADIDSDSYNLCPVALEQHWQADTKAVVAVAYAGQSPDMPEIARVARAHGAVVIEDGCHGTGGGFFYEGEKYKIGGHPWADMTTFSFHPVKTMTTGEGGVLVTDNAEYAAKARLLRGHGMVREPEKLEGLGTHVGPLAERGPWMYEMQQLGYNYRITDLQCALGRSQLKKLPRFIERRQEIVAKYNEAFQALSWLQTPQVLLEASRSQISWHLYTVQIDFEALGKSRSEVMAELRSQGVGTQVLYIPVYLQPWYRKLYDYAVGKCPNAEIYYQKTLSLPLFPGMNESDVDAVIRSVKHLIK</sequence>
<proteinExistence type="inferred from homology"/>
<gene>
    <name evidence="3" type="primary">pseC</name>
    <name evidence="3" type="ORF">SH580_06385</name>
</gene>
<organism evidence="3 4">
    <name type="scientific">Coraliomargarita algicola</name>
    <dbReference type="NCBI Taxonomy" id="3092156"/>
    <lineage>
        <taxon>Bacteria</taxon>
        <taxon>Pseudomonadati</taxon>
        <taxon>Verrucomicrobiota</taxon>
        <taxon>Opitutia</taxon>
        <taxon>Puniceicoccales</taxon>
        <taxon>Coraliomargaritaceae</taxon>
        <taxon>Coraliomargarita</taxon>
    </lineage>
</organism>
<dbReference type="InterPro" id="IPR000653">
    <property type="entry name" value="DegT/StrS_aminotransferase"/>
</dbReference>
<dbReference type="InterPro" id="IPR015422">
    <property type="entry name" value="PyrdxlP-dep_Trfase_small"/>
</dbReference>
<comment type="similarity">
    <text evidence="1 2">Belongs to the DegT/DnrJ/EryC1 family.</text>
</comment>
<evidence type="ECO:0000256" key="1">
    <source>
        <dbReference type="ARBA" id="ARBA00037999"/>
    </source>
</evidence>
<dbReference type="InterPro" id="IPR015421">
    <property type="entry name" value="PyrdxlP-dep_Trfase_major"/>
</dbReference>
<name>A0ABZ0RM88_9BACT</name>